<sequence>MYRTLIRVAQLCSGHSFHTFKAILEGGGKPFMPNLVQKGESTTPYFINSVGEFLVCHRSHMGTGVTMEITWYQSAFRKQGFTEYAAMLALQGSTTLIELFCNLLLVYVSVVCRLSTMVDKEQMRELFTEHGSASIQCALKELIQCATGGRLFFQRMTRHL</sequence>
<comment type="caution">
    <text evidence="1">The sequence shown here is derived from an EMBL/GenBank/DDBJ whole genome shotgun (WGS) entry which is preliminary data.</text>
</comment>
<dbReference type="AlphaFoldDB" id="A0AAV5UGR8"/>
<evidence type="ECO:0000313" key="1">
    <source>
        <dbReference type="EMBL" id="GMT05109.1"/>
    </source>
</evidence>
<protein>
    <submittedName>
        <fullName evidence="1">Uncharacterized protein</fullName>
    </submittedName>
</protein>
<keyword evidence="2" id="KW-1185">Reference proteome</keyword>
<proteinExistence type="predicted"/>
<name>A0AAV5UGR8_9BILA</name>
<feature type="non-terminal residue" evidence="1">
    <location>
        <position position="160"/>
    </location>
</feature>
<dbReference type="Proteomes" id="UP001432027">
    <property type="component" value="Unassembled WGS sequence"/>
</dbReference>
<organism evidence="1 2">
    <name type="scientific">Pristionchus entomophagus</name>
    <dbReference type="NCBI Taxonomy" id="358040"/>
    <lineage>
        <taxon>Eukaryota</taxon>
        <taxon>Metazoa</taxon>
        <taxon>Ecdysozoa</taxon>
        <taxon>Nematoda</taxon>
        <taxon>Chromadorea</taxon>
        <taxon>Rhabditida</taxon>
        <taxon>Rhabditina</taxon>
        <taxon>Diplogasteromorpha</taxon>
        <taxon>Diplogasteroidea</taxon>
        <taxon>Neodiplogasteridae</taxon>
        <taxon>Pristionchus</taxon>
    </lineage>
</organism>
<reference evidence="1" key="1">
    <citation type="submission" date="2023-10" db="EMBL/GenBank/DDBJ databases">
        <title>Genome assembly of Pristionchus species.</title>
        <authorList>
            <person name="Yoshida K."/>
            <person name="Sommer R.J."/>
        </authorList>
    </citation>
    <scope>NUCLEOTIDE SEQUENCE</scope>
    <source>
        <strain evidence="1">RS0144</strain>
    </source>
</reference>
<dbReference type="EMBL" id="BTSX01000006">
    <property type="protein sequence ID" value="GMT05109.1"/>
    <property type="molecule type" value="Genomic_DNA"/>
</dbReference>
<accession>A0AAV5UGR8</accession>
<gene>
    <name evidence="1" type="ORF">PENTCL1PPCAC_27283</name>
</gene>
<evidence type="ECO:0000313" key="2">
    <source>
        <dbReference type="Proteomes" id="UP001432027"/>
    </source>
</evidence>